<dbReference type="SUPFAM" id="SSF56784">
    <property type="entry name" value="HAD-like"/>
    <property type="match status" value="1"/>
</dbReference>
<evidence type="ECO:0000313" key="3">
    <source>
        <dbReference type="Proteomes" id="UP000013827"/>
    </source>
</evidence>
<dbReference type="eggNOG" id="KOG1618">
    <property type="taxonomic scope" value="Eukaryota"/>
</dbReference>
<proteinExistence type="predicted"/>
<dbReference type="InterPro" id="IPR036412">
    <property type="entry name" value="HAD-like_sf"/>
</dbReference>
<name>A0A0D3IYS0_EMIH1</name>
<dbReference type="InterPro" id="IPR023214">
    <property type="entry name" value="HAD_sf"/>
</dbReference>
<dbReference type="EnsemblProtists" id="EOD16405">
    <property type="protein sequence ID" value="EOD16405"/>
    <property type="gene ID" value="EMIHUDRAFT_464347"/>
</dbReference>
<dbReference type="GeneID" id="17262423"/>
<dbReference type="STRING" id="2903.R1DPL3"/>
<dbReference type="PaxDb" id="2903-EOD16405"/>
<dbReference type="InterPro" id="IPR006357">
    <property type="entry name" value="HAD-SF_hydro_IIA"/>
</dbReference>
<organism evidence="2 3">
    <name type="scientific">Emiliania huxleyi (strain CCMP1516)</name>
    <dbReference type="NCBI Taxonomy" id="280463"/>
    <lineage>
        <taxon>Eukaryota</taxon>
        <taxon>Haptista</taxon>
        <taxon>Haptophyta</taxon>
        <taxon>Prymnesiophyceae</taxon>
        <taxon>Isochrysidales</taxon>
        <taxon>Noelaerhabdaceae</taxon>
        <taxon>Emiliania</taxon>
    </lineage>
</organism>
<reference evidence="3" key="1">
    <citation type="journal article" date="2013" name="Nature">
        <title>Pan genome of the phytoplankton Emiliania underpins its global distribution.</title>
        <authorList>
            <person name="Read B.A."/>
            <person name="Kegel J."/>
            <person name="Klute M.J."/>
            <person name="Kuo A."/>
            <person name="Lefebvre S.C."/>
            <person name="Maumus F."/>
            <person name="Mayer C."/>
            <person name="Miller J."/>
            <person name="Monier A."/>
            <person name="Salamov A."/>
            <person name="Young J."/>
            <person name="Aguilar M."/>
            <person name="Claverie J.M."/>
            <person name="Frickenhaus S."/>
            <person name="Gonzalez K."/>
            <person name="Herman E.K."/>
            <person name="Lin Y.C."/>
            <person name="Napier J."/>
            <person name="Ogata H."/>
            <person name="Sarno A.F."/>
            <person name="Shmutz J."/>
            <person name="Schroeder D."/>
            <person name="de Vargas C."/>
            <person name="Verret F."/>
            <person name="von Dassow P."/>
            <person name="Valentin K."/>
            <person name="Van de Peer Y."/>
            <person name="Wheeler G."/>
            <person name="Dacks J.B."/>
            <person name="Delwiche C.F."/>
            <person name="Dyhrman S.T."/>
            <person name="Glockner G."/>
            <person name="John U."/>
            <person name="Richards T."/>
            <person name="Worden A.Z."/>
            <person name="Zhang X."/>
            <person name="Grigoriev I.V."/>
            <person name="Allen A.E."/>
            <person name="Bidle K."/>
            <person name="Borodovsky M."/>
            <person name="Bowler C."/>
            <person name="Brownlee C."/>
            <person name="Cock J.M."/>
            <person name="Elias M."/>
            <person name="Gladyshev V.N."/>
            <person name="Groth M."/>
            <person name="Guda C."/>
            <person name="Hadaegh A."/>
            <person name="Iglesias-Rodriguez M.D."/>
            <person name="Jenkins J."/>
            <person name="Jones B.M."/>
            <person name="Lawson T."/>
            <person name="Leese F."/>
            <person name="Lindquist E."/>
            <person name="Lobanov A."/>
            <person name="Lomsadze A."/>
            <person name="Malik S.B."/>
            <person name="Marsh M.E."/>
            <person name="Mackinder L."/>
            <person name="Mock T."/>
            <person name="Mueller-Roeber B."/>
            <person name="Pagarete A."/>
            <person name="Parker M."/>
            <person name="Probert I."/>
            <person name="Quesneville H."/>
            <person name="Raines C."/>
            <person name="Rensing S.A."/>
            <person name="Riano-Pachon D.M."/>
            <person name="Richier S."/>
            <person name="Rokitta S."/>
            <person name="Shiraiwa Y."/>
            <person name="Soanes D.M."/>
            <person name="van der Giezen M."/>
            <person name="Wahlund T.M."/>
            <person name="Williams B."/>
            <person name="Wilson W."/>
            <person name="Wolfe G."/>
            <person name="Wurch L.L."/>
        </authorList>
    </citation>
    <scope>NUCLEOTIDE SEQUENCE</scope>
</reference>
<accession>A0A0D3IYS0</accession>
<evidence type="ECO:0000256" key="1">
    <source>
        <dbReference type="SAM" id="MobiDB-lite"/>
    </source>
</evidence>
<dbReference type="KEGG" id="ehx:EMIHUDRAFT_464347"/>
<feature type="region of interest" description="Disordered" evidence="1">
    <location>
        <begin position="238"/>
        <end position="323"/>
    </location>
</feature>
<reference evidence="2" key="2">
    <citation type="submission" date="2024-10" db="UniProtKB">
        <authorList>
            <consortium name="EnsemblProtists"/>
        </authorList>
    </citation>
    <scope>IDENTIFICATION</scope>
</reference>
<dbReference type="Proteomes" id="UP000013827">
    <property type="component" value="Unassembled WGS sequence"/>
</dbReference>
<keyword evidence="3" id="KW-1185">Reference proteome</keyword>
<sequence>MTDNGSGSGLAAVAFDIDGVFKYGREWSPDGYSALQRLAAANIPHVFVTNGGGGLTEKSYASGFAAKVTGAASNASDPAPLMSDENMILSYSPWKRALGAELANRRVLLVGDPYDKVTQVAESYGLRRAVHYQDYARRHSTLNPFRQAKEDGGSHTAVDNKTTGAMGSAQRSQQPPAADADDTDPFAAAISEYDPSVPPVPVHFSNPDVLWKAQHPYPRFGQGAFKIALKAGDLPLPRGAAPRVRQRAGGGGGACRALLHGRRQPGVGHRGGAARKHLPQGQGQRHGVEGRARQDGRLQGRRRDERRDHRGGGRRRGGRLDPGVRARARKVRRGGGGGLLGGLGVARVRPLRFVDARRVCTLRERHAALARRRAVRRSSATALSRLPIKVILIFCRPGVKPSRD</sequence>
<feature type="compositionally biased region" description="Polar residues" evidence="1">
    <location>
        <begin position="157"/>
        <end position="174"/>
    </location>
</feature>
<feature type="region of interest" description="Disordered" evidence="1">
    <location>
        <begin position="145"/>
        <end position="183"/>
    </location>
</feature>
<dbReference type="HOGENOM" id="CLU_682301_0_0_1"/>
<evidence type="ECO:0000313" key="2">
    <source>
        <dbReference type="EnsemblProtists" id="EOD16405"/>
    </source>
</evidence>
<dbReference type="RefSeq" id="XP_005768834.1">
    <property type="nucleotide sequence ID" value="XM_005768777.1"/>
</dbReference>
<dbReference type="AlphaFoldDB" id="A0A0D3IYS0"/>
<dbReference type="Gene3D" id="3.40.50.1000">
    <property type="entry name" value="HAD superfamily/HAD-like"/>
    <property type="match status" value="2"/>
</dbReference>
<dbReference type="Pfam" id="PF13344">
    <property type="entry name" value="Hydrolase_6"/>
    <property type="match status" value="1"/>
</dbReference>
<protein>
    <submittedName>
        <fullName evidence="2">Uncharacterized protein</fullName>
    </submittedName>
</protein>
<feature type="compositionally biased region" description="Basic and acidic residues" evidence="1">
    <location>
        <begin position="286"/>
        <end position="311"/>
    </location>
</feature>